<name>A0A0E9S241_ANGAN</name>
<dbReference type="AlphaFoldDB" id="A0A0E9S241"/>
<organism evidence="1">
    <name type="scientific">Anguilla anguilla</name>
    <name type="common">European freshwater eel</name>
    <name type="synonym">Muraena anguilla</name>
    <dbReference type="NCBI Taxonomy" id="7936"/>
    <lineage>
        <taxon>Eukaryota</taxon>
        <taxon>Metazoa</taxon>
        <taxon>Chordata</taxon>
        <taxon>Craniata</taxon>
        <taxon>Vertebrata</taxon>
        <taxon>Euteleostomi</taxon>
        <taxon>Actinopterygii</taxon>
        <taxon>Neopterygii</taxon>
        <taxon>Teleostei</taxon>
        <taxon>Anguilliformes</taxon>
        <taxon>Anguillidae</taxon>
        <taxon>Anguilla</taxon>
    </lineage>
</organism>
<reference evidence="1" key="2">
    <citation type="journal article" date="2015" name="Fish Shellfish Immunol.">
        <title>Early steps in the European eel (Anguilla anguilla)-Vibrio vulnificus interaction in the gills: Role of the RtxA13 toxin.</title>
        <authorList>
            <person name="Callol A."/>
            <person name="Pajuelo D."/>
            <person name="Ebbesson L."/>
            <person name="Teles M."/>
            <person name="MacKenzie S."/>
            <person name="Amaro C."/>
        </authorList>
    </citation>
    <scope>NUCLEOTIDE SEQUENCE</scope>
</reference>
<sequence>MYLKLLILKGDLAPHSPTCVISELLYYSDSFLFNFLP</sequence>
<dbReference type="EMBL" id="GBXM01073852">
    <property type="protein sequence ID" value="JAH34725.1"/>
    <property type="molecule type" value="Transcribed_RNA"/>
</dbReference>
<protein>
    <submittedName>
        <fullName evidence="1">Uncharacterized protein</fullName>
    </submittedName>
</protein>
<proteinExistence type="predicted"/>
<accession>A0A0E9S241</accession>
<evidence type="ECO:0000313" key="1">
    <source>
        <dbReference type="EMBL" id="JAH34725.1"/>
    </source>
</evidence>
<reference evidence="1" key="1">
    <citation type="submission" date="2014-11" db="EMBL/GenBank/DDBJ databases">
        <authorList>
            <person name="Amaro Gonzalez C."/>
        </authorList>
    </citation>
    <scope>NUCLEOTIDE SEQUENCE</scope>
</reference>